<evidence type="ECO:0000256" key="1">
    <source>
        <dbReference type="SAM" id="Phobius"/>
    </source>
</evidence>
<keyword evidence="1" id="KW-0472">Membrane</keyword>
<feature type="transmembrane region" description="Helical" evidence="1">
    <location>
        <begin position="41"/>
        <end position="61"/>
    </location>
</feature>
<dbReference type="EMBL" id="JFBT01000001">
    <property type="protein sequence ID" value="EXG81783.1"/>
    <property type="molecule type" value="Genomic_DNA"/>
</dbReference>
<keyword evidence="1" id="KW-1133">Transmembrane helix</keyword>
<evidence type="ECO:0000313" key="2">
    <source>
        <dbReference type="EMBL" id="EXG81783.1"/>
    </source>
</evidence>
<dbReference type="AlphaFoldDB" id="A0A010Z306"/>
<dbReference type="HOGENOM" id="CLU_713131_0_0_11"/>
<comment type="caution">
    <text evidence="2">The sequence shown here is derived from an EMBL/GenBank/DDBJ whole genome shotgun (WGS) entry which is preliminary data.</text>
</comment>
<dbReference type="OrthoDB" id="3671425at2"/>
<organism evidence="2 3">
    <name type="scientific">Cryptosporangium arvum DSM 44712</name>
    <dbReference type="NCBI Taxonomy" id="927661"/>
    <lineage>
        <taxon>Bacteria</taxon>
        <taxon>Bacillati</taxon>
        <taxon>Actinomycetota</taxon>
        <taxon>Actinomycetes</taxon>
        <taxon>Cryptosporangiales</taxon>
        <taxon>Cryptosporangiaceae</taxon>
        <taxon>Cryptosporangium</taxon>
    </lineage>
</organism>
<reference evidence="2 3" key="1">
    <citation type="submission" date="2013-07" db="EMBL/GenBank/DDBJ databases">
        <authorList>
            <consortium name="DOE Joint Genome Institute"/>
            <person name="Eisen J."/>
            <person name="Huntemann M."/>
            <person name="Han J."/>
            <person name="Chen A."/>
            <person name="Kyrpides N."/>
            <person name="Mavromatis K."/>
            <person name="Markowitz V."/>
            <person name="Palaniappan K."/>
            <person name="Ivanova N."/>
            <person name="Schaumberg A."/>
            <person name="Pati A."/>
            <person name="Liolios K."/>
            <person name="Nordberg H.P."/>
            <person name="Cantor M.N."/>
            <person name="Hua S.X."/>
            <person name="Woyke T."/>
        </authorList>
    </citation>
    <scope>NUCLEOTIDE SEQUENCE [LARGE SCALE GENOMIC DNA]</scope>
    <source>
        <strain evidence="2 3">DSM 44712</strain>
    </source>
</reference>
<gene>
    <name evidence="2" type="ORF">CryarDRAFT_2903</name>
</gene>
<keyword evidence="3" id="KW-1185">Reference proteome</keyword>
<proteinExistence type="predicted"/>
<protein>
    <submittedName>
        <fullName evidence="2">Uncharacterized protein</fullName>
    </submittedName>
</protein>
<sequence>MNELDTALRTLYAGRADRAPSGTDLLSAVHGRARRDRRRRVLAGIAAVVAVVLAGGVGVALTHRPEENRTLQVTEGKAAAPPPAPISVTRWPEGYAKPAVQYLGQGVWDIESRAGSAALSVQVMSYRPAVRPGPGQRQSIPVDGVPGTLYWLPPTLAAPDPASPDPTGPFAELTYQRKPGQWIRIVGVNVGTTLARAMLRLFSVAGHLTDRKSPVVDTIRLALPDGTAWGRVDAAGSHSRVMLVDERTPVAAVALNDLPDSRIVTQQRRAIVEVVDKDGEIVRNLPQITGQGGTLTSSEVGPEGRVFDLGTIRWFVHLVAGSERAAVVIRVDTTDPLADVGTLRRLAESVRLGVDAKIG</sequence>
<name>A0A010Z306_9ACTN</name>
<dbReference type="Proteomes" id="UP000021053">
    <property type="component" value="Unassembled WGS sequence"/>
</dbReference>
<dbReference type="RefSeq" id="WP_035851224.1">
    <property type="nucleotide sequence ID" value="NZ_KK073874.1"/>
</dbReference>
<evidence type="ECO:0000313" key="3">
    <source>
        <dbReference type="Proteomes" id="UP000021053"/>
    </source>
</evidence>
<accession>A0A010Z306</accession>
<keyword evidence="1" id="KW-0812">Transmembrane</keyword>